<reference evidence="1" key="1">
    <citation type="journal article" date="2021" name="PeerJ">
        <title>Extensive microbial diversity within the chicken gut microbiome revealed by metagenomics and culture.</title>
        <authorList>
            <person name="Gilroy R."/>
            <person name="Ravi A."/>
            <person name="Getino M."/>
            <person name="Pursley I."/>
            <person name="Horton D.L."/>
            <person name="Alikhan N.F."/>
            <person name="Baker D."/>
            <person name="Gharbi K."/>
            <person name="Hall N."/>
            <person name="Watson M."/>
            <person name="Adriaenssens E.M."/>
            <person name="Foster-Nyarko E."/>
            <person name="Jarju S."/>
            <person name="Secka A."/>
            <person name="Antonio M."/>
            <person name="Oren A."/>
            <person name="Chaudhuri R.R."/>
            <person name="La Ragione R."/>
            <person name="Hildebrand F."/>
            <person name="Pallen M.J."/>
        </authorList>
    </citation>
    <scope>NUCLEOTIDE SEQUENCE</scope>
    <source>
        <strain evidence="1">B5_2728</strain>
    </source>
</reference>
<organism evidence="1 2">
    <name type="scientific">Candidatus Allofournierella pullistercoris</name>
    <dbReference type="NCBI Taxonomy" id="2838597"/>
    <lineage>
        <taxon>Bacteria</taxon>
        <taxon>Bacillati</taxon>
        <taxon>Bacillota</taxon>
        <taxon>Clostridia</taxon>
        <taxon>Eubacteriales</taxon>
        <taxon>Oscillospiraceae</taxon>
        <taxon>Allofournierella</taxon>
    </lineage>
</organism>
<dbReference type="Proteomes" id="UP000713596">
    <property type="component" value="Unassembled WGS sequence"/>
</dbReference>
<evidence type="ECO:0000313" key="2">
    <source>
        <dbReference type="Proteomes" id="UP000713596"/>
    </source>
</evidence>
<proteinExistence type="predicted"/>
<name>A0A948T326_9FIRM</name>
<accession>A0A948T326</accession>
<evidence type="ECO:0000313" key="1">
    <source>
        <dbReference type="EMBL" id="MBU3806508.1"/>
    </source>
</evidence>
<dbReference type="AlphaFoldDB" id="A0A948T326"/>
<sequence length="153" mass="17038">MKLQLPISDECVVGWGVVIEPLYLWEYRASSEGNLLCNNKLLLSATDSAAVVKATAGYLDGIVKRMDELQKAVDNATSLFNQFPSVSNAEMIGKAASALTAYKDETSTFKDLLTQTEWEGGVNMTYKEFGLFPYMRIAFVNWQPHSGCEKTMY</sequence>
<gene>
    <name evidence="1" type="ORF">H9882_06420</name>
</gene>
<reference evidence="1" key="2">
    <citation type="submission" date="2021-04" db="EMBL/GenBank/DDBJ databases">
        <authorList>
            <person name="Gilroy R."/>
        </authorList>
    </citation>
    <scope>NUCLEOTIDE SEQUENCE</scope>
    <source>
        <strain evidence="1">B5_2728</strain>
    </source>
</reference>
<comment type="caution">
    <text evidence="1">The sequence shown here is derived from an EMBL/GenBank/DDBJ whole genome shotgun (WGS) entry which is preliminary data.</text>
</comment>
<dbReference type="EMBL" id="JAHLFP010000055">
    <property type="protein sequence ID" value="MBU3806508.1"/>
    <property type="molecule type" value="Genomic_DNA"/>
</dbReference>
<protein>
    <submittedName>
        <fullName evidence="1">Uncharacterized protein</fullName>
    </submittedName>
</protein>